<evidence type="ECO:0000256" key="1">
    <source>
        <dbReference type="SAM" id="MobiDB-lite"/>
    </source>
</evidence>
<name>A0ABY9I2C5_9ACTN</name>
<organism evidence="2 3">
    <name type="scientific">Streptomyces laculatispora</name>
    <dbReference type="NCBI Taxonomy" id="887464"/>
    <lineage>
        <taxon>Bacteria</taxon>
        <taxon>Bacillati</taxon>
        <taxon>Actinomycetota</taxon>
        <taxon>Actinomycetes</taxon>
        <taxon>Kitasatosporales</taxon>
        <taxon>Streptomycetaceae</taxon>
        <taxon>Streptomyces</taxon>
    </lineage>
</organism>
<proteinExistence type="predicted"/>
<dbReference type="EMBL" id="CP120992">
    <property type="protein sequence ID" value="WLQ40980.1"/>
    <property type="molecule type" value="Genomic_DNA"/>
</dbReference>
<feature type="region of interest" description="Disordered" evidence="1">
    <location>
        <begin position="114"/>
        <end position="136"/>
    </location>
</feature>
<evidence type="ECO:0000313" key="2">
    <source>
        <dbReference type="EMBL" id="WLQ40980.1"/>
    </source>
</evidence>
<dbReference type="RefSeq" id="WP_306087530.1">
    <property type="nucleotide sequence ID" value="NZ_CP120992.1"/>
</dbReference>
<gene>
    <name evidence="2" type="ORF">P8A22_13875</name>
</gene>
<protein>
    <recommendedName>
        <fullName evidence="4">DUF559 domain-containing protein</fullName>
    </recommendedName>
</protein>
<accession>A0ABY9I2C5</accession>
<keyword evidence="3" id="KW-1185">Reference proteome</keyword>
<evidence type="ECO:0000313" key="3">
    <source>
        <dbReference type="Proteomes" id="UP001229952"/>
    </source>
</evidence>
<evidence type="ECO:0008006" key="4">
    <source>
        <dbReference type="Google" id="ProtNLM"/>
    </source>
</evidence>
<sequence>MNTAGITPPPVRPRARQRAAEVRELADLAPDGILFTARAVAAGWTRRQLSHRLRYEQWQPIHRGAWAAPGLGVDWFIRAWVLQNLQPNLVCSHRTAAALHRLELLRGSPVHAAETEFTDPRPGPYRGRPGTRIHRLPLSPADRTVRRGLHVTSPVRTVGDLMRHLPRDEAVVLADSALSARRVGGTRRPALIRLRALHAELASPRNGAARARGLLPLLDPRSGSPAETVARLLIHDAGLHPETQATLRTPDRRCLRPDFFFRAEGLVVEVEGYAFHGTREAHAEDVRRFNDLQGCPEVRRILRFTATEIYRHPKRVVAQITASLHSLRVSRSWE</sequence>
<reference evidence="2 3" key="1">
    <citation type="submission" date="2023-03" db="EMBL/GenBank/DDBJ databases">
        <title>Isolation and description of six Streptomyces strains from soil environments, able to metabolize different microbial glucans.</title>
        <authorList>
            <person name="Widen T."/>
            <person name="Larsbrink J."/>
        </authorList>
    </citation>
    <scope>NUCLEOTIDE SEQUENCE [LARGE SCALE GENOMIC DNA]</scope>
    <source>
        <strain evidence="2 3">Mut2</strain>
    </source>
</reference>
<dbReference type="Proteomes" id="UP001229952">
    <property type="component" value="Chromosome"/>
</dbReference>